<keyword evidence="2" id="KW-1185">Reference proteome</keyword>
<dbReference type="Proteomes" id="UP001271640">
    <property type="component" value="Unassembled WGS sequence"/>
</dbReference>
<evidence type="ECO:0000313" key="1">
    <source>
        <dbReference type="EMBL" id="MDX7998960.1"/>
    </source>
</evidence>
<proteinExistence type="predicted"/>
<evidence type="ECO:0000313" key="2">
    <source>
        <dbReference type="Proteomes" id="UP001271640"/>
    </source>
</evidence>
<protein>
    <submittedName>
        <fullName evidence="1">Uncharacterized protein</fullName>
    </submittedName>
</protein>
<dbReference type="EMBL" id="VCDP01000024">
    <property type="protein sequence ID" value="MDX7998960.1"/>
    <property type="molecule type" value="Genomic_DNA"/>
</dbReference>
<name>A0ABU4SK33_9GAMM</name>
<accession>A0ABU4SK33</accession>
<comment type="caution">
    <text evidence="1">The sequence shown here is derived from an EMBL/GenBank/DDBJ whole genome shotgun (WGS) entry which is preliminary data.</text>
</comment>
<reference evidence="2" key="1">
    <citation type="journal article" date="2024" name="Toxins">
        <title>Genome Sequence Analysis of Native Xenorhabdus Strains Isolated from Entomopathogenic Nematodes in Argentina.</title>
        <authorList>
            <person name="Palma L."/>
            <person name="Frizzo L."/>
            <person name="Kaiser S."/>
            <person name="Berry C."/>
            <person name="Caballero P."/>
            <person name="Bode H.B."/>
            <person name="Del Valle E.E."/>
        </authorList>
    </citation>
    <scope>NUCLEOTIDE SEQUENCE [LARGE SCALE GENOMIC DNA]</scope>
    <source>
        <strain evidence="2">Reich</strain>
    </source>
</reference>
<gene>
    <name evidence="1" type="ORF">FE394_07060</name>
</gene>
<organism evidence="1 2">
    <name type="scientific">Xenorhabdus littoralis</name>
    <dbReference type="NCBI Taxonomy" id="2582835"/>
    <lineage>
        <taxon>Bacteria</taxon>
        <taxon>Pseudomonadati</taxon>
        <taxon>Pseudomonadota</taxon>
        <taxon>Gammaproteobacteria</taxon>
        <taxon>Enterobacterales</taxon>
        <taxon>Morganellaceae</taxon>
        <taxon>Xenorhabdus</taxon>
    </lineage>
</organism>
<sequence>MIKNKAWYLRPRPNLSKESMIAAAQAHPGKFIELMLKKELIEAAAFDAEQTFVAGGFGPGVYLGSMHQADKKIQKLVEVEFNINKYSILICNVKSQVFVKRNKADAGESSSATLPIDVGEGYMIGATRLVPREFHKLDARQYPMLGISLNINKIRQTRFYYLNVLLEFTQALFNKAGISFERSTFVATHCVDDGYIPLEPLAQLSKPLVVVNASSEPMDKDTLKPLIHAFFPHEYHVVRNKKIQFEQPVVSMATAIPDKLNTETNYLFLNGKAENSEQGTVRIAKKETPSEFQLVKANEAYEDLLQEDSIVDPYTEFKFNYLINRDSILAITQGLNLSPSDLVALPLGKTQKAEQKKNQEAIKRCLVELSLKECLLGHKVIPVPKIPIELISTELSLIATRQIRVPHCTRPKQLVAVVEVCITKEGIVVKHVRRSPWSQDASAAIDFVSEFPFLQPEGKRFIQDDQFWIVDKQTQSRLTVWSGQFVPRIILNDSYTGIEAALAAQEPYIESRREDGKIKGKLYSKNKRFNLLPYYMSIFKPEYQNAHELTGSRIPVQDCGGFLRVFVPPAGGIKGNGSSLSGMRDVMLYTKDGNCVSSGLLEQKLVLLYLHTMTNGILVGGDNSKMTILEKMARLALEN</sequence>